<dbReference type="AlphaFoldDB" id="A0A5P1FTT6"/>
<feature type="compositionally biased region" description="Basic and acidic residues" evidence="1">
    <location>
        <begin position="76"/>
        <end position="93"/>
    </location>
</feature>
<name>A0A5P1FTT6_ASPOF</name>
<reference evidence="3" key="1">
    <citation type="journal article" date="2017" name="Nat. Commun.">
        <title>The asparagus genome sheds light on the origin and evolution of a young Y chromosome.</title>
        <authorList>
            <person name="Harkess A."/>
            <person name="Zhou J."/>
            <person name="Xu C."/>
            <person name="Bowers J.E."/>
            <person name="Van der Hulst R."/>
            <person name="Ayyampalayam S."/>
            <person name="Mercati F."/>
            <person name="Riccardi P."/>
            <person name="McKain M.R."/>
            <person name="Kakrana A."/>
            <person name="Tang H."/>
            <person name="Ray J."/>
            <person name="Groenendijk J."/>
            <person name="Arikit S."/>
            <person name="Mathioni S.M."/>
            <person name="Nakano M."/>
            <person name="Shan H."/>
            <person name="Telgmann-Rauber A."/>
            <person name="Kanno A."/>
            <person name="Yue Z."/>
            <person name="Chen H."/>
            <person name="Li W."/>
            <person name="Chen Y."/>
            <person name="Xu X."/>
            <person name="Zhang Y."/>
            <person name="Luo S."/>
            <person name="Chen H."/>
            <person name="Gao J."/>
            <person name="Mao Z."/>
            <person name="Pires J.C."/>
            <person name="Luo M."/>
            <person name="Kudrna D."/>
            <person name="Wing R.A."/>
            <person name="Meyers B.C."/>
            <person name="Yi K."/>
            <person name="Kong H."/>
            <person name="Lavrijsen P."/>
            <person name="Sunseri F."/>
            <person name="Falavigna A."/>
            <person name="Ye Y."/>
            <person name="Leebens-Mack J.H."/>
            <person name="Chen G."/>
        </authorList>
    </citation>
    <scope>NUCLEOTIDE SEQUENCE [LARGE SCALE GENOMIC DNA]</scope>
    <source>
        <strain evidence="3">cv. DH0086</strain>
    </source>
</reference>
<protein>
    <submittedName>
        <fullName evidence="2">Uncharacterized protein</fullName>
    </submittedName>
</protein>
<keyword evidence="3" id="KW-1185">Reference proteome</keyword>
<dbReference type="EMBL" id="CM007381">
    <property type="protein sequence ID" value="ONK80429.1"/>
    <property type="molecule type" value="Genomic_DNA"/>
</dbReference>
<evidence type="ECO:0000313" key="2">
    <source>
        <dbReference type="EMBL" id="ONK80429.1"/>
    </source>
</evidence>
<evidence type="ECO:0000313" key="3">
    <source>
        <dbReference type="Proteomes" id="UP000243459"/>
    </source>
</evidence>
<feature type="region of interest" description="Disordered" evidence="1">
    <location>
        <begin position="25"/>
        <end position="142"/>
    </location>
</feature>
<dbReference type="Gramene" id="ONK80429">
    <property type="protein sequence ID" value="ONK80429"/>
    <property type="gene ID" value="A4U43_C01F17630"/>
</dbReference>
<proteinExistence type="predicted"/>
<gene>
    <name evidence="2" type="ORF">A4U43_C01F17630</name>
</gene>
<organism evidence="2 3">
    <name type="scientific">Asparagus officinalis</name>
    <name type="common">Garden asparagus</name>
    <dbReference type="NCBI Taxonomy" id="4686"/>
    <lineage>
        <taxon>Eukaryota</taxon>
        <taxon>Viridiplantae</taxon>
        <taxon>Streptophyta</taxon>
        <taxon>Embryophyta</taxon>
        <taxon>Tracheophyta</taxon>
        <taxon>Spermatophyta</taxon>
        <taxon>Magnoliopsida</taxon>
        <taxon>Liliopsida</taxon>
        <taxon>Asparagales</taxon>
        <taxon>Asparagaceae</taxon>
        <taxon>Asparagoideae</taxon>
        <taxon>Asparagus</taxon>
    </lineage>
</organism>
<feature type="region of interest" description="Disordered" evidence="1">
    <location>
        <begin position="176"/>
        <end position="198"/>
    </location>
</feature>
<evidence type="ECO:0000256" key="1">
    <source>
        <dbReference type="SAM" id="MobiDB-lite"/>
    </source>
</evidence>
<accession>A0A5P1FTT6</accession>
<sequence>MVDNPPSPRPDEAALAVVTAKVRATVEETVGPSPASEPSCRPGLADKSSPGENTTALAIKEDAIGPSSMTTLYRHLGKEPVGVDKNVEGRARIPSDQMENSAGLAGESRKRSRGALDVEGDSDRRPLVIEVSPSPGRTKDKRRYLADSVDAGFAGESFTRPGYSRRPCKEPLALANEVDNTDESSPSPGGDAGEGSLKEMSSNDIHQAFQAFQAQGASLELALFHQLEHILAVERSAKEEIERRTAALEVELAETEWLLGHYQTINSRQSRIIQRLE</sequence>
<dbReference type="Proteomes" id="UP000243459">
    <property type="component" value="Chromosome 1"/>
</dbReference>